<organism evidence="2 3">
    <name type="scientific">Conoideocrella luteorostrata</name>
    <dbReference type="NCBI Taxonomy" id="1105319"/>
    <lineage>
        <taxon>Eukaryota</taxon>
        <taxon>Fungi</taxon>
        <taxon>Dikarya</taxon>
        <taxon>Ascomycota</taxon>
        <taxon>Pezizomycotina</taxon>
        <taxon>Sordariomycetes</taxon>
        <taxon>Hypocreomycetidae</taxon>
        <taxon>Hypocreales</taxon>
        <taxon>Clavicipitaceae</taxon>
        <taxon>Conoideocrella</taxon>
    </lineage>
</organism>
<dbReference type="Proteomes" id="UP001251528">
    <property type="component" value="Unassembled WGS sequence"/>
</dbReference>
<protein>
    <submittedName>
        <fullName evidence="2">Uncharacterized protein</fullName>
    </submittedName>
</protein>
<proteinExistence type="predicted"/>
<feature type="compositionally biased region" description="Polar residues" evidence="1">
    <location>
        <begin position="41"/>
        <end position="51"/>
    </location>
</feature>
<reference evidence="2" key="1">
    <citation type="submission" date="2023-06" db="EMBL/GenBank/DDBJ databases">
        <title>Conoideocrella luteorostrata (Hypocreales: Clavicipitaceae), a potential biocontrol fungus for elongate hemlock scale in United States Christmas tree production areas.</title>
        <authorList>
            <person name="Barrett H."/>
            <person name="Lovett B."/>
            <person name="Macias A.M."/>
            <person name="Stajich J.E."/>
            <person name="Kasson M.T."/>
        </authorList>
    </citation>
    <scope>NUCLEOTIDE SEQUENCE</scope>
    <source>
        <strain evidence="2">ARSEF 14590</strain>
    </source>
</reference>
<keyword evidence="3" id="KW-1185">Reference proteome</keyword>
<gene>
    <name evidence="2" type="ORF">QQS21_002415</name>
</gene>
<evidence type="ECO:0000313" key="2">
    <source>
        <dbReference type="EMBL" id="KAK2609045.1"/>
    </source>
</evidence>
<name>A0AAJ0CVA1_9HYPO</name>
<dbReference type="AlphaFoldDB" id="A0AAJ0CVA1"/>
<feature type="region of interest" description="Disordered" evidence="1">
    <location>
        <begin position="1"/>
        <end position="84"/>
    </location>
</feature>
<feature type="region of interest" description="Disordered" evidence="1">
    <location>
        <begin position="127"/>
        <end position="149"/>
    </location>
</feature>
<comment type="caution">
    <text evidence="2">The sequence shown here is derived from an EMBL/GenBank/DDBJ whole genome shotgun (WGS) entry which is preliminary data.</text>
</comment>
<evidence type="ECO:0000313" key="3">
    <source>
        <dbReference type="Proteomes" id="UP001251528"/>
    </source>
</evidence>
<accession>A0AAJ0CVA1</accession>
<feature type="compositionally biased region" description="Basic and acidic residues" evidence="1">
    <location>
        <begin position="7"/>
        <end position="19"/>
    </location>
</feature>
<dbReference type="EMBL" id="JASWJB010000028">
    <property type="protein sequence ID" value="KAK2609045.1"/>
    <property type="molecule type" value="Genomic_DNA"/>
</dbReference>
<evidence type="ECO:0000256" key="1">
    <source>
        <dbReference type="SAM" id="MobiDB-lite"/>
    </source>
</evidence>
<sequence length="336" mass="37187">MNQLHESFSDTKGIEKKQEYNQQIVAMEGDEQYNPEDRGYQPNSSTSSDEFQPNGDREGKGKGVETSTENKSLNHHASVLDRVQSSGRALFSSTITDKGVSEYCSGQKGSGLPNSSASSAAHKLIYDSRPKLNGNSPAMPRETLRSTGELQRSDADFDAFSEQNSSTDVIHNGTALYEPGEPTDVGGYKSLDGLDVVELLSRPDQCESPMIPEPNELTPFEAARLREAMFASGSAWPFWDQLLNFNPDFMAKPEISGTDFQAHLGTQDPEEARGIWLRQWNDVLSSYTDEVWGDLSPLATMARQEIRQWTDDGASRNPNTKALGRLRLVLAHVRGY</sequence>